<dbReference type="InterPro" id="IPR001708">
    <property type="entry name" value="YidC/ALB3/OXA1/COX18"/>
</dbReference>
<feature type="domain" description="Membrane insertase YidC/Oxa/ALB C-terminal" evidence="14">
    <location>
        <begin position="66"/>
        <end position="248"/>
    </location>
</feature>
<sequence>MNKRTKIWLTLGLMSVLAIVLSGCTPSTYGTGEPITADTEGFWKHYFVWPMAWLIREISQFFSGDYGIGIIITTLLVRLVILPLMIKQTKSMGGMQVIQPEMMKLREKYSSKDQETQQKLQQEMMKLYQEHNVNPLAGCLPILIQMPILIAFYNAIIYTPAIFQHTFLWFDLGKPDPFFILPIMSAVLTYLQQKISMAGQEDNPQMKIMLYVFPIMIFIMGVTLPSALSLYWVVGYIFSIIVTIVIMKPMREKIKLQTEATMAAKREKEAAQAAPAPKKSKKKR</sequence>
<evidence type="ECO:0000256" key="11">
    <source>
        <dbReference type="ARBA" id="ARBA00023288"/>
    </source>
</evidence>
<feature type="transmembrane region" description="Helical" evidence="12">
    <location>
        <begin position="208"/>
        <end position="224"/>
    </location>
</feature>
<evidence type="ECO:0000313" key="16">
    <source>
        <dbReference type="EMBL" id="MEI4463500.1"/>
    </source>
</evidence>
<keyword evidence="11 12" id="KW-0449">Lipoprotein</keyword>
<keyword evidence="6 12" id="KW-0653">Protein transport</keyword>
<feature type="transmembrane region" description="Helical" evidence="12">
    <location>
        <begin position="66"/>
        <end position="86"/>
    </location>
</feature>
<evidence type="ECO:0000256" key="12">
    <source>
        <dbReference type="HAMAP-Rule" id="MF_01811"/>
    </source>
</evidence>
<evidence type="ECO:0000256" key="2">
    <source>
        <dbReference type="ARBA" id="ARBA00022448"/>
    </source>
</evidence>
<dbReference type="Proteomes" id="UP001387110">
    <property type="component" value="Unassembled WGS sequence"/>
</dbReference>
<name>A0A0V8GD93_9BACL</name>
<evidence type="ECO:0000256" key="13">
    <source>
        <dbReference type="SAM" id="SignalP"/>
    </source>
</evidence>
<proteinExistence type="inferred from homology"/>
<keyword evidence="3 12" id="KW-1003">Cell membrane</keyword>
<comment type="caution">
    <text evidence="15">The sequence shown here is derived from an EMBL/GenBank/DDBJ whole genome shotgun (WGS) entry which is preliminary data.</text>
</comment>
<dbReference type="OrthoDB" id="9780552at2"/>
<feature type="transmembrane region" description="Helical" evidence="12">
    <location>
        <begin position="230"/>
        <end position="247"/>
    </location>
</feature>
<dbReference type="InterPro" id="IPR047196">
    <property type="entry name" value="YidC_ALB_C"/>
</dbReference>
<keyword evidence="18" id="KW-1185">Reference proteome</keyword>
<dbReference type="PANTHER" id="PTHR12428:SF65">
    <property type="entry name" value="CYTOCHROME C OXIDASE ASSEMBLY PROTEIN COX18, MITOCHONDRIAL"/>
    <property type="match status" value="1"/>
</dbReference>
<dbReference type="PRINTS" id="PR00701">
    <property type="entry name" value="60KDINNERMP"/>
</dbReference>
<evidence type="ECO:0000313" key="17">
    <source>
        <dbReference type="Proteomes" id="UP000053797"/>
    </source>
</evidence>
<dbReference type="EMBL" id="JBAWKY010000004">
    <property type="protein sequence ID" value="MEI4463500.1"/>
    <property type="molecule type" value="Genomic_DNA"/>
</dbReference>
<dbReference type="PANTHER" id="PTHR12428">
    <property type="entry name" value="OXA1"/>
    <property type="match status" value="1"/>
</dbReference>
<dbReference type="GO" id="GO:0015031">
    <property type="term" value="P:protein transport"/>
    <property type="evidence" value="ECO:0007669"/>
    <property type="project" value="UniProtKB-KW"/>
</dbReference>
<keyword evidence="10 12" id="KW-0143">Chaperone</keyword>
<dbReference type="RefSeq" id="WP_035395434.1">
    <property type="nucleotide sequence ID" value="NZ_FMYN01000004.1"/>
</dbReference>
<evidence type="ECO:0000256" key="3">
    <source>
        <dbReference type="ARBA" id="ARBA00022475"/>
    </source>
</evidence>
<feature type="transmembrane region" description="Helical" evidence="12">
    <location>
        <begin position="133"/>
        <end position="158"/>
    </location>
</feature>
<dbReference type="InterPro" id="IPR023060">
    <property type="entry name" value="YidC/YidC1/YidC2_Firmicutes"/>
</dbReference>
<dbReference type="GO" id="GO:0005886">
    <property type="term" value="C:plasma membrane"/>
    <property type="evidence" value="ECO:0007669"/>
    <property type="project" value="UniProtKB-SubCell"/>
</dbReference>
<evidence type="ECO:0000256" key="10">
    <source>
        <dbReference type="ARBA" id="ARBA00023186"/>
    </source>
</evidence>
<evidence type="ECO:0000256" key="4">
    <source>
        <dbReference type="ARBA" id="ARBA00022692"/>
    </source>
</evidence>
<evidence type="ECO:0000256" key="9">
    <source>
        <dbReference type="ARBA" id="ARBA00023139"/>
    </source>
</evidence>
<evidence type="ECO:0000256" key="7">
    <source>
        <dbReference type="ARBA" id="ARBA00022989"/>
    </source>
</evidence>
<evidence type="ECO:0000313" key="18">
    <source>
        <dbReference type="Proteomes" id="UP001387110"/>
    </source>
</evidence>
<dbReference type="AlphaFoldDB" id="A0A0V8GD93"/>
<reference evidence="16 18" key="2">
    <citation type="submission" date="2023-12" db="EMBL/GenBank/DDBJ databases">
        <authorList>
            <person name="Easwaran N."/>
            <person name="Lazarus H.P.S."/>
        </authorList>
    </citation>
    <scope>NUCLEOTIDE SEQUENCE [LARGE SCALE GENOMIC DNA]</scope>
    <source>
        <strain evidence="16 18">VIT-2023</strain>
    </source>
</reference>
<evidence type="ECO:0000259" key="14">
    <source>
        <dbReference type="Pfam" id="PF02096"/>
    </source>
</evidence>
<reference evidence="15 17" key="1">
    <citation type="journal article" date="2015" name="Int. J. Syst. Evol. Microbiol.">
        <title>Exiguobacterium enclense sp. nov., isolated from sediment.</title>
        <authorList>
            <person name="Dastager S.G."/>
            <person name="Mawlankar R."/>
            <person name="Sonalkar V.V."/>
            <person name="Thorat M.N."/>
            <person name="Mual P."/>
            <person name="Verma A."/>
            <person name="Krishnamurthi S."/>
            <person name="Tang S.K."/>
            <person name="Li W.J."/>
        </authorList>
    </citation>
    <scope>NUCLEOTIDE SEQUENCE [LARGE SCALE GENOMIC DNA]</scope>
    <source>
        <strain evidence="15 17">NIO-1109</strain>
    </source>
</reference>
<accession>A0A0V8GD93</accession>
<dbReference type="GO" id="GO:0051205">
    <property type="term" value="P:protein insertion into membrane"/>
    <property type="evidence" value="ECO:0007669"/>
    <property type="project" value="TreeGrafter"/>
</dbReference>
<dbReference type="EMBL" id="LNQL01000004">
    <property type="protein sequence ID" value="KSU48264.1"/>
    <property type="molecule type" value="Genomic_DNA"/>
</dbReference>
<gene>
    <name evidence="12 16" type="primary">yidC</name>
    <name evidence="15" type="ORF">AS033_11605</name>
    <name evidence="16" type="ORF">SZL87_13820</name>
</gene>
<comment type="function">
    <text evidence="12">Required for the insertion and/or proper folding and/or complex formation of integral membrane proteins into the membrane. Involved in integration of membrane proteins that insert both dependently and independently of the Sec translocase complex, as well as at least some lipoproteins.</text>
</comment>
<feature type="signal peptide" evidence="13">
    <location>
        <begin position="1"/>
        <end position="22"/>
    </location>
</feature>
<dbReference type="Pfam" id="PF02096">
    <property type="entry name" value="60KD_IMP"/>
    <property type="match status" value="1"/>
</dbReference>
<feature type="chain" id="PRO_5038859903" description="Membrane protein insertase YidC" evidence="13">
    <location>
        <begin position="23"/>
        <end position="284"/>
    </location>
</feature>
<dbReference type="NCBIfam" id="TIGR03592">
    <property type="entry name" value="yidC_oxa1_cterm"/>
    <property type="match status" value="1"/>
</dbReference>
<keyword evidence="4 12" id="KW-0812">Transmembrane</keyword>
<organism evidence="15 17">
    <name type="scientific">Exiguobacterium indicum</name>
    <dbReference type="NCBI Taxonomy" id="296995"/>
    <lineage>
        <taxon>Bacteria</taxon>
        <taxon>Bacillati</taxon>
        <taxon>Bacillota</taxon>
        <taxon>Bacilli</taxon>
        <taxon>Bacillales</taxon>
        <taxon>Bacillales Family XII. Incertae Sedis</taxon>
        <taxon>Exiguobacterium</taxon>
    </lineage>
</organism>
<keyword evidence="2 12" id="KW-0813">Transport</keyword>
<dbReference type="HAMAP" id="MF_01811">
    <property type="entry name" value="YidC_type2"/>
    <property type="match status" value="1"/>
</dbReference>
<keyword evidence="9" id="KW-0564">Palmitate</keyword>
<comment type="subcellular location">
    <subcellularLocation>
        <location evidence="1 12">Cell membrane</location>
        <topology evidence="1 12">Multi-pass membrane protein</topology>
    </subcellularLocation>
</comment>
<evidence type="ECO:0000256" key="6">
    <source>
        <dbReference type="ARBA" id="ARBA00022927"/>
    </source>
</evidence>
<dbReference type="InterPro" id="IPR028055">
    <property type="entry name" value="YidC/Oxa/ALB_C"/>
</dbReference>
<keyword evidence="7 12" id="KW-1133">Transmembrane helix</keyword>
<evidence type="ECO:0000256" key="1">
    <source>
        <dbReference type="ARBA" id="ARBA00004651"/>
    </source>
</evidence>
<dbReference type="GeneID" id="90839022"/>
<evidence type="ECO:0000256" key="5">
    <source>
        <dbReference type="ARBA" id="ARBA00022729"/>
    </source>
</evidence>
<dbReference type="CDD" id="cd20070">
    <property type="entry name" value="5TM_YidC_Alb3"/>
    <property type="match status" value="1"/>
</dbReference>
<evidence type="ECO:0000256" key="8">
    <source>
        <dbReference type="ARBA" id="ARBA00023136"/>
    </source>
</evidence>
<protein>
    <recommendedName>
        <fullName evidence="12">Membrane protein insertase YidC</fullName>
    </recommendedName>
    <alternativeName>
        <fullName evidence="12">Foldase YidC</fullName>
    </alternativeName>
    <alternativeName>
        <fullName evidence="12">Membrane integrase YidC</fullName>
    </alternativeName>
    <alternativeName>
        <fullName evidence="12">Membrane protein YidC</fullName>
    </alternativeName>
</protein>
<comment type="similarity">
    <text evidence="12">Belongs to the OXA1/ALB3/YidC family. Type 2 subfamily.</text>
</comment>
<keyword evidence="8 12" id="KW-0472">Membrane</keyword>
<keyword evidence="5 12" id="KW-0732">Signal</keyword>
<evidence type="ECO:0000313" key="15">
    <source>
        <dbReference type="EMBL" id="KSU48264.1"/>
    </source>
</evidence>
<feature type="transmembrane region" description="Helical" evidence="12">
    <location>
        <begin position="178"/>
        <end position="196"/>
    </location>
</feature>
<dbReference type="PROSITE" id="PS51257">
    <property type="entry name" value="PROKAR_LIPOPROTEIN"/>
    <property type="match status" value="1"/>
</dbReference>
<dbReference type="GO" id="GO:0032977">
    <property type="term" value="F:membrane insertase activity"/>
    <property type="evidence" value="ECO:0007669"/>
    <property type="project" value="InterPro"/>
</dbReference>
<dbReference type="Proteomes" id="UP000053797">
    <property type="component" value="Unassembled WGS sequence"/>
</dbReference>